<sequence length="478" mass="51748">MKLAVVGGGPSAFYVASRMLQLLPQQVAPSLRIHLYDRLWAPHGLVRYGVAPDHPENCVHKFEEAASDPRLQFFGNVNIRASPDTPAPFPHAVDLPISSLFSNYSHLLFSSGAPIPRAHEALPSTSPHILPALSLVHWYTAHPSLPAVPDLSQISHVTLIGNGNVAMDIARMLLSPVDALYPHDIPLPVLAALRRSAVKHVSIVARRGPQEAACTAKELRELLTLPNASMRPLDPALFDATAKPSRQQARIMQLMQKGSAQSFGTTPRTWSFDFFRQPAGLDETPGKRPELLLEHTRVDPATGRAAGTGEHSALPTDLVVTSLGFRSEVLSRPAGGPLDVLSGAVAKLGHFDTLPGGRVRGLKSVYASGWAANGAKGVLASTMMDAYAVAATLVGDYNAANATRQPTGEPADADSTSTDGPPEEIMEARKEGRVLGYEEWRRIDEEEKRRGKVLGSEGEKERERMNWEDVQSFLAQRP</sequence>
<evidence type="ECO:0000313" key="8">
    <source>
        <dbReference type="Proteomes" id="UP000320762"/>
    </source>
</evidence>
<dbReference type="STRING" id="97359.A0A550CUB9"/>
<evidence type="ECO:0000256" key="1">
    <source>
        <dbReference type="ARBA" id="ARBA00001974"/>
    </source>
</evidence>
<dbReference type="PANTHER" id="PTHR48467">
    <property type="entry name" value="GLUTAMATE SYNTHASE 1 [NADH], CHLOROPLASTIC-LIKE"/>
    <property type="match status" value="1"/>
</dbReference>
<evidence type="ECO:0000313" key="7">
    <source>
        <dbReference type="EMBL" id="TRM68378.1"/>
    </source>
</evidence>
<accession>A0A550CUB9</accession>
<dbReference type="Proteomes" id="UP000320762">
    <property type="component" value="Unassembled WGS sequence"/>
</dbReference>
<dbReference type="Gene3D" id="3.40.50.720">
    <property type="entry name" value="NAD(P)-binding Rossmann-like Domain"/>
    <property type="match status" value="1"/>
</dbReference>
<evidence type="ECO:0000256" key="6">
    <source>
        <dbReference type="SAM" id="MobiDB-lite"/>
    </source>
</evidence>
<keyword evidence="8" id="KW-1185">Reference proteome</keyword>
<evidence type="ECO:0008006" key="9">
    <source>
        <dbReference type="Google" id="ProtNLM"/>
    </source>
</evidence>
<keyword evidence="2" id="KW-0285">Flavoprotein</keyword>
<evidence type="ECO:0000256" key="2">
    <source>
        <dbReference type="ARBA" id="ARBA00022630"/>
    </source>
</evidence>
<name>A0A550CUB9_9AGAR</name>
<evidence type="ECO:0000256" key="3">
    <source>
        <dbReference type="ARBA" id="ARBA00022827"/>
    </source>
</evidence>
<keyword evidence="3" id="KW-0274">FAD</keyword>
<feature type="region of interest" description="Disordered" evidence="6">
    <location>
        <begin position="446"/>
        <end position="478"/>
    </location>
</feature>
<dbReference type="GO" id="GO:0016491">
    <property type="term" value="F:oxidoreductase activity"/>
    <property type="evidence" value="ECO:0007669"/>
    <property type="project" value="UniProtKB-KW"/>
</dbReference>
<dbReference type="Gene3D" id="3.50.50.60">
    <property type="entry name" value="FAD/NAD(P)-binding domain"/>
    <property type="match status" value="1"/>
</dbReference>
<evidence type="ECO:0000256" key="5">
    <source>
        <dbReference type="ARBA" id="ARBA00023002"/>
    </source>
</evidence>
<protein>
    <recommendedName>
        <fullName evidence="9">NADPH:adrenodoxin oxidoreductase, mitochondrial</fullName>
    </recommendedName>
</protein>
<evidence type="ECO:0000256" key="4">
    <source>
        <dbReference type="ARBA" id="ARBA00022857"/>
    </source>
</evidence>
<feature type="compositionally biased region" description="Basic and acidic residues" evidence="6">
    <location>
        <begin position="457"/>
        <end position="467"/>
    </location>
</feature>
<comment type="cofactor">
    <cofactor evidence="1">
        <name>FAD</name>
        <dbReference type="ChEBI" id="CHEBI:57692"/>
    </cofactor>
</comment>
<feature type="region of interest" description="Disordered" evidence="6">
    <location>
        <begin position="401"/>
        <end position="431"/>
    </location>
</feature>
<dbReference type="PRINTS" id="PR00419">
    <property type="entry name" value="ADXRDTASE"/>
</dbReference>
<gene>
    <name evidence="7" type="ORF">BD626DRAFT_394305</name>
</gene>
<dbReference type="InterPro" id="IPR036188">
    <property type="entry name" value="FAD/NAD-bd_sf"/>
</dbReference>
<dbReference type="AlphaFoldDB" id="A0A550CUB9"/>
<reference evidence="7 8" key="1">
    <citation type="journal article" date="2019" name="New Phytol.">
        <title>Comparative genomics reveals unique wood-decay strategies and fruiting body development in the Schizophyllaceae.</title>
        <authorList>
            <person name="Almasi E."/>
            <person name="Sahu N."/>
            <person name="Krizsan K."/>
            <person name="Balint B."/>
            <person name="Kovacs G.M."/>
            <person name="Kiss B."/>
            <person name="Cseklye J."/>
            <person name="Drula E."/>
            <person name="Henrissat B."/>
            <person name="Nagy I."/>
            <person name="Chovatia M."/>
            <person name="Adam C."/>
            <person name="LaButti K."/>
            <person name="Lipzen A."/>
            <person name="Riley R."/>
            <person name="Grigoriev I.V."/>
            <person name="Nagy L.G."/>
        </authorList>
    </citation>
    <scope>NUCLEOTIDE SEQUENCE [LARGE SCALE GENOMIC DNA]</scope>
    <source>
        <strain evidence="7 8">NL-1724</strain>
    </source>
</reference>
<dbReference type="PANTHER" id="PTHR48467:SF1">
    <property type="entry name" value="GLUTAMATE SYNTHASE 1 [NADH], CHLOROPLASTIC-LIKE"/>
    <property type="match status" value="1"/>
</dbReference>
<dbReference type="EMBL" id="VDMD01000002">
    <property type="protein sequence ID" value="TRM68378.1"/>
    <property type="molecule type" value="Genomic_DNA"/>
</dbReference>
<comment type="caution">
    <text evidence="7">The sequence shown here is derived from an EMBL/GenBank/DDBJ whole genome shotgun (WGS) entry which is preliminary data.</text>
</comment>
<organism evidence="7 8">
    <name type="scientific">Schizophyllum amplum</name>
    <dbReference type="NCBI Taxonomy" id="97359"/>
    <lineage>
        <taxon>Eukaryota</taxon>
        <taxon>Fungi</taxon>
        <taxon>Dikarya</taxon>
        <taxon>Basidiomycota</taxon>
        <taxon>Agaricomycotina</taxon>
        <taxon>Agaricomycetes</taxon>
        <taxon>Agaricomycetidae</taxon>
        <taxon>Agaricales</taxon>
        <taxon>Schizophyllaceae</taxon>
        <taxon>Schizophyllum</taxon>
    </lineage>
</organism>
<dbReference type="InterPro" id="IPR055275">
    <property type="entry name" value="Ferredox_Rdtase"/>
</dbReference>
<dbReference type="SUPFAM" id="SSF51971">
    <property type="entry name" value="Nucleotide-binding domain"/>
    <property type="match status" value="1"/>
</dbReference>
<keyword evidence="4" id="KW-0521">NADP</keyword>
<dbReference type="OrthoDB" id="333024at2759"/>
<keyword evidence="5" id="KW-0560">Oxidoreductase</keyword>
<proteinExistence type="predicted"/>